<name>A0A7W7CU06_9ACTN</name>
<feature type="transmembrane region" description="Helical" evidence="1">
    <location>
        <begin position="260"/>
        <end position="284"/>
    </location>
</feature>
<proteinExistence type="predicted"/>
<organism evidence="2 3">
    <name type="scientific">Paractinoplanes abujensis</name>
    <dbReference type="NCBI Taxonomy" id="882441"/>
    <lineage>
        <taxon>Bacteria</taxon>
        <taxon>Bacillati</taxon>
        <taxon>Actinomycetota</taxon>
        <taxon>Actinomycetes</taxon>
        <taxon>Micromonosporales</taxon>
        <taxon>Micromonosporaceae</taxon>
        <taxon>Paractinoplanes</taxon>
    </lineage>
</organism>
<dbReference type="Proteomes" id="UP000542742">
    <property type="component" value="Unassembled WGS sequence"/>
</dbReference>
<evidence type="ECO:0000313" key="3">
    <source>
        <dbReference type="Proteomes" id="UP000542742"/>
    </source>
</evidence>
<comment type="caution">
    <text evidence="2">The sequence shown here is derived from an EMBL/GenBank/DDBJ whole genome shotgun (WGS) entry which is preliminary data.</text>
</comment>
<feature type="transmembrane region" description="Helical" evidence="1">
    <location>
        <begin position="31"/>
        <end position="51"/>
    </location>
</feature>
<keyword evidence="1" id="KW-0812">Transmembrane</keyword>
<dbReference type="EMBL" id="JACHMF010000001">
    <property type="protein sequence ID" value="MBB4693258.1"/>
    <property type="molecule type" value="Genomic_DNA"/>
</dbReference>
<evidence type="ECO:0000256" key="1">
    <source>
        <dbReference type="SAM" id="Phobius"/>
    </source>
</evidence>
<feature type="transmembrane region" description="Helical" evidence="1">
    <location>
        <begin position="93"/>
        <end position="113"/>
    </location>
</feature>
<gene>
    <name evidence="2" type="ORF">BKA14_003406</name>
</gene>
<keyword evidence="3" id="KW-1185">Reference proteome</keyword>
<evidence type="ECO:0000313" key="2">
    <source>
        <dbReference type="EMBL" id="MBB4693258.1"/>
    </source>
</evidence>
<sequence>MPPPTKIAAAQQVRQLLHLDLVRSEKATVHLTTFVVSAVSTILITRAFLALTGYPQIGGDTGLHIAHVLPGGLLMLAGLVTGFAFIGRGPRPVAALLGGVGFGLFIDEVGKFVTADNDYFFEPAPAIMYVVFVTLVVAAQAGRRRRPLSDQEKVANAAHVLVDGLAGRLPDRRRQEVLRTLDAISTVKGAQQLRDLLADVEPRVSPLPQRFELLWHRVTAALARVASSRFAVTVVATLLVLQALGATAVVVSLWRANESYVLVTAGTLTGTAVCLICTTVGLWRWRTGAGRAAVEWLQRSALTSLLVTQVFHFAASQFTAVAGLGVDLLLLGVTSSILRTRFAPP</sequence>
<keyword evidence="1" id="KW-0472">Membrane</keyword>
<dbReference type="RefSeq" id="WP_184951896.1">
    <property type="nucleotide sequence ID" value="NZ_BOMC01000080.1"/>
</dbReference>
<dbReference type="AlphaFoldDB" id="A0A7W7CU06"/>
<feature type="transmembrane region" description="Helical" evidence="1">
    <location>
        <begin position="119"/>
        <end position="139"/>
    </location>
</feature>
<feature type="transmembrane region" description="Helical" evidence="1">
    <location>
        <begin position="230"/>
        <end position="254"/>
    </location>
</feature>
<protein>
    <submittedName>
        <fullName evidence="2">Uncharacterized protein</fullName>
    </submittedName>
</protein>
<reference evidence="2 3" key="1">
    <citation type="submission" date="2020-08" db="EMBL/GenBank/DDBJ databases">
        <title>Sequencing the genomes of 1000 actinobacteria strains.</title>
        <authorList>
            <person name="Klenk H.-P."/>
        </authorList>
    </citation>
    <scope>NUCLEOTIDE SEQUENCE [LARGE SCALE GENOMIC DNA]</scope>
    <source>
        <strain evidence="2 3">DSM 45518</strain>
    </source>
</reference>
<accession>A0A7W7CU06</accession>
<keyword evidence="1" id="KW-1133">Transmembrane helix</keyword>
<feature type="transmembrane region" description="Helical" evidence="1">
    <location>
        <begin position="63"/>
        <end position="86"/>
    </location>
</feature>